<keyword evidence="1" id="KW-1133">Transmembrane helix</keyword>
<dbReference type="Gene3D" id="2.60.40.10">
    <property type="entry name" value="Immunoglobulins"/>
    <property type="match status" value="2"/>
</dbReference>
<dbReference type="SUPFAM" id="SSF48726">
    <property type="entry name" value="Immunoglobulin"/>
    <property type="match status" value="2"/>
</dbReference>
<organism evidence="3 4">
    <name type="scientific">Oryzias javanicus</name>
    <name type="common">Javanese ricefish</name>
    <name type="synonym">Aplocheilus javanicus</name>
    <dbReference type="NCBI Taxonomy" id="123683"/>
    <lineage>
        <taxon>Eukaryota</taxon>
        <taxon>Metazoa</taxon>
        <taxon>Chordata</taxon>
        <taxon>Craniata</taxon>
        <taxon>Vertebrata</taxon>
        <taxon>Euteleostomi</taxon>
        <taxon>Actinopterygii</taxon>
        <taxon>Neopterygii</taxon>
        <taxon>Teleostei</taxon>
        <taxon>Neoteleostei</taxon>
        <taxon>Acanthomorphata</taxon>
        <taxon>Ovalentaria</taxon>
        <taxon>Atherinomorphae</taxon>
        <taxon>Beloniformes</taxon>
        <taxon>Adrianichthyidae</taxon>
        <taxon>Oryziinae</taxon>
        <taxon>Oryzias</taxon>
    </lineage>
</organism>
<dbReference type="PROSITE" id="PS50835">
    <property type="entry name" value="IG_LIKE"/>
    <property type="match status" value="1"/>
</dbReference>
<protein>
    <recommendedName>
        <fullName evidence="2">Ig-like domain-containing protein</fullName>
    </recommendedName>
</protein>
<proteinExistence type="predicted"/>
<reference evidence="3 4" key="2">
    <citation type="submission" date="2019-01" db="EMBL/GenBank/DDBJ databases">
        <title>A chromosome length genome reference of the Java medaka (oryzias javanicus).</title>
        <authorList>
            <person name="Herpin A."/>
            <person name="Takehana Y."/>
            <person name="Naruse K."/>
            <person name="Ansai S."/>
            <person name="Kawaguchi M."/>
        </authorList>
    </citation>
    <scope>NUCLEOTIDE SEQUENCE [LARGE SCALE GENOMIC DNA]</scope>
    <source>
        <strain evidence="3">RS831</strain>
        <tissue evidence="3">Whole body</tissue>
    </source>
</reference>
<dbReference type="InterPro" id="IPR007110">
    <property type="entry name" value="Ig-like_dom"/>
</dbReference>
<evidence type="ECO:0000313" key="4">
    <source>
        <dbReference type="Proteomes" id="UP000283210"/>
    </source>
</evidence>
<dbReference type="OrthoDB" id="6250964at2759"/>
<keyword evidence="1" id="KW-0472">Membrane</keyword>
<gene>
    <name evidence="3" type="ORF">OJAV_G00199320</name>
</gene>
<evidence type="ECO:0000313" key="3">
    <source>
        <dbReference type="EMBL" id="RVE58937.1"/>
    </source>
</evidence>
<evidence type="ECO:0000259" key="2">
    <source>
        <dbReference type="PROSITE" id="PS50835"/>
    </source>
</evidence>
<feature type="domain" description="Ig-like" evidence="2">
    <location>
        <begin position="204"/>
        <end position="297"/>
    </location>
</feature>
<dbReference type="AlphaFoldDB" id="A0A437C8B0"/>
<dbReference type="EMBL" id="CM012456">
    <property type="protein sequence ID" value="RVE58937.1"/>
    <property type="molecule type" value="Genomic_DNA"/>
</dbReference>
<feature type="transmembrane region" description="Helical" evidence="1">
    <location>
        <begin position="313"/>
        <end position="337"/>
    </location>
</feature>
<dbReference type="Proteomes" id="UP000283210">
    <property type="component" value="Chromosome 20"/>
</dbReference>
<sequence length="420" mass="46278">MLKSFFGVQNRNKSVSHVKLPVLQLFACGFAATGQDCTSIYDFRISVGLKEASMFVNMLTTIMVLFAPVFSGAVPCPNPAEILIEAPESLEALAGTCLQIQCTFKTIKGIKVQTTEKTGGVWIKNDPKFGNNPQNVVYNSTKRDNKIPITFIGNLSQSNCTTVLGNVQVDYKGKYYFRVEDELLTATASCHPVQITVKDSAWSPSIEIPADLKEEESVTVTCSSYTPCPQSPPELTWNLSNSQRKMEKHKDGSFTTKIQETITLSETHHGFTIKCFAKYPVNEGKDVKMAETQQTLNVSRAPKDASLFRSASGLGSVIGGIVGVILLICLVVLIWWLKSKRLSVNQTHVGKCHHPTQSLGEENAAPNQDVHYGEIDFSKMNLSHSPQKTTDQHCVVYSQITVGQSGNTRTNEDIYSLVNR</sequence>
<keyword evidence="1" id="KW-0812">Transmembrane</keyword>
<accession>A0A437C8B0</accession>
<dbReference type="InterPro" id="IPR013783">
    <property type="entry name" value="Ig-like_fold"/>
</dbReference>
<dbReference type="PANTHER" id="PTHR46484:SF8">
    <property type="entry name" value="B-CELL RECEPTOR CD22-LIKE-RELATED"/>
    <property type="match status" value="1"/>
</dbReference>
<keyword evidence="4" id="KW-1185">Reference proteome</keyword>
<name>A0A437C8B0_ORYJA</name>
<reference evidence="3 4" key="1">
    <citation type="submission" date="2018-11" db="EMBL/GenBank/DDBJ databases">
        <authorList>
            <person name="Lopez-Roques C."/>
            <person name="Donnadieu C."/>
            <person name="Bouchez O."/>
            <person name="Klopp C."/>
            <person name="Cabau C."/>
            <person name="Zahm M."/>
        </authorList>
    </citation>
    <scope>NUCLEOTIDE SEQUENCE [LARGE SCALE GENOMIC DNA]</scope>
    <source>
        <strain evidence="3">RS831</strain>
        <tissue evidence="3">Whole body</tissue>
    </source>
</reference>
<evidence type="ECO:0000256" key="1">
    <source>
        <dbReference type="SAM" id="Phobius"/>
    </source>
</evidence>
<dbReference type="InterPro" id="IPR036179">
    <property type="entry name" value="Ig-like_dom_sf"/>
</dbReference>
<dbReference type="PANTHER" id="PTHR46484">
    <property type="entry name" value="SI:CH211-171H4.5-RELATED"/>
    <property type="match status" value="1"/>
</dbReference>